<reference evidence="3" key="1">
    <citation type="submission" date="2016-07" db="EMBL/GenBank/DDBJ databases">
        <title>Sequence Frankia sp. strain CcI1.17.</title>
        <authorList>
            <person name="Ghodhbane-Gtari F."/>
            <person name="Swanson E."/>
            <person name="Gueddou A."/>
            <person name="Morris K."/>
            <person name="Hezbri K."/>
            <person name="Ktari A."/>
            <person name="Nouioui I."/>
            <person name="Abebe-Akele F."/>
            <person name="Simpson S."/>
            <person name="Thomas K."/>
            <person name="Gtari M."/>
            <person name="Tisa L.S."/>
            <person name="Hurst S."/>
        </authorList>
    </citation>
    <scope>NUCLEOTIDE SEQUENCE [LARGE SCALE GENOMIC DNA]</scope>
    <source>
        <strain evidence="3">Cc1.17</strain>
    </source>
</reference>
<dbReference type="Proteomes" id="UP000179627">
    <property type="component" value="Unassembled WGS sequence"/>
</dbReference>
<dbReference type="GO" id="GO:0008168">
    <property type="term" value="F:methyltransferase activity"/>
    <property type="evidence" value="ECO:0007669"/>
    <property type="project" value="UniProtKB-KW"/>
</dbReference>
<proteinExistence type="predicted"/>
<dbReference type="Gene3D" id="3.40.50.150">
    <property type="entry name" value="Vaccinia Virus protein VP39"/>
    <property type="match status" value="1"/>
</dbReference>
<keyword evidence="2" id="KW-0489">Methyltransferase</keyword>
<dbReference type="SUPFAM" id="SSF53335">
    <property type="entry name" value="S-adenosyl-L-methionine-dependent methyltransferases"/>
    <property type="match status" value="1"/>
</dbReference>
<feature type="domain" description="Methyltransferase" evidence="1">
    <location>
        <begin position="50"/>
        <end position="147"/>
    </location>
</feature>
<dbReference type="AlphaFoldDB" id="A0A1S1QHP0"/>
<sequence>MTDRTQNAGNDYALTLSPQELARYQIMAAQAREDEAAEWAAAGIIPGARVADVGCGPAAITVTLAAAVAPAGTVHAVDRDPAALTLGRQVVAGAEAGNVTLSEGSAEASGLPAGSYDTVMMRHVLAHNGGREQAIVDHLATLVKPGGWVYLLDIEASAIRLVGDPPAVAALVELDDRYRSFHAAKGNDLSVGLRLAGLLRAAGLTSVHQRGWYNIIEPPPGLRPPAWAAIPTMTAAGLVDADDVARWEKGFTELDAAVERPTMFVPVFSARAQRPAR</sequence>
<comment type="caution">
    <text evidence="2">The sequence shown here is derived from an EMBL/GenBank/DDBJ whole genome shotgun (WGS) entry which is preliminary data.</text>
</comment>
<accession>A0A1S1QHP0</accession>
<dbReference type="CDD" id="cd02440">
    <property type="entry name" value="AdoMet_MTases"/>
    <property type="match status" value="1"/>
</dbReference>
<evidence type="ECO:0000313" key="3">
    <source>
        <dbReference type="Proteomes" id="UP000179627"/>
    </source>
</evidence>
<name>A0A1S1QHP0_9ACTN</name>
<dbReference type="EMBL" id="MBLM01000131">
    <property type="protein sequence ID" value="OHV33490.1"/>
    <property type="molecule type" value="Genomic_DNA"/>
</dbReference>
<evidence type="ECO:0000259" key="1">
    <source>
        <dbReference type="Pfam" id="PF13649"/>
    </source>
</evidence>
<dbReference type="RefSeq" id="WP_071087028.1">
    <property type="nucleotide sequence ID" value="NZ_MBLM01000131.1"/>
</dbReference>
<dbReference type="PANTHER" id="PTHR42912">
    <property type="entry name" value="METHYLTRANSFERASE"/>
    <property type="match status" value="1"/>
</dbReference>
<gene>
    <name evidence="2" type="ORF">CC117_22775</name>
</gene>
<dbReference type="GO" id="GO:0032259">
    <property type="term" value="P:methylation"/>
    <property type="evidence" value="ECO:0007669"/>
    <property type="project" value="UniProtKB-KW"/>
</dbReference>
<dbReference type="Pfam" id="PF13649">
    <property type="entry name" value="Methyltransf_25"/>
    <property type="match status" value="1"/>
</dbReference>
<dbReference type="InterPro" id="IPR050508">
    <property type="entry name" value="Methyltransf_Superfamily"/>
</dbReference>
<evidence type="ECO:0000313" key="2">
    <source>
        <dbReference type="EMBL" id="OHV33490.1"/>
    </source>
</evidence>
<dbReference type="InterPro" id="IPR029063">
    <property type="entry name" value="SAM-dependent_MTases_sf"/>
</dbReference>
<keyword evidence="2" id="KW-0808">Transferase</keyword>
<keyword evidence="3" id="KW-1185">Reference proteome</keyword>
<organism evidence="2 3">
    <name type="scientific">Parafrankia colletiae</name>
    <dbReference type="NCBI Taxonomy" id="573497"/>
    <lineage>
        <taxon>Bacteria</taxon>
        <taxon>Bacillati</taxon>
        <taxon>Actinomycetota</taxon>
        <taxon>Actinomycetes</taxon>
        <taxon>Frankiales</taxon>
        <taxon>Frankiaceae</taxon>
        <taxon>Parafrankia</taxon>
    </lineage>
</organism>
<protein>
    <submittedName>
        <fullName evidence="2">Methyltransferase type 11</fullName>
    </submittedName>
</protein>
<dbReference type="InterPro" id="IPR041698">
    <property type="entry name" value="Methyltransf_25"/>
</dbReference>
<dbReference type="OrthoDB" id="9795634at2"/>
<dbReference type="PANTHER" id="PTHR42912:SF93">
    <property type="entry name" value="N6-ADENOSINE-METHYLTRANSFERASE TMT1A"/>
    <property type="match status" value="1"/>
</dbReference>